<name>A0A9Q3IMB0_9BASI</name>
<evidence type="ECO:0000313" key="1">
    <source>
        <dbReference type="EMBL" id="MBW0546848.1"/>
    </source>
</evidence>
<sequence length="140" mass="15458">MRLKGAKGASQVGPKLQFDPPEPKLVINPLDPKLAKDLLDPNLAMNPVGPIFGQGPPWTNISAMACDNHQRPPDHSVSLPLNVWGILSIPSCPSYSRLQAWCIYGIIYHYAPFLLSNSMVTFSGPFSIFPYQGLKIQRPF</sequence>
<dbReference type="AlphaFoldDB" id="A0A9Q3IMB0"/>
<evidence type="ECO:0000313" key="2">
    <source>
        <dbReference type="Proteomes" id="UP000765509"/>
    </source>
</evidence>
<dbReference type="EMBL" id="AVOT02051877">
    <property type="protein sequence ID" value="MBW0546848.1"/>
    <property type="molecule type" value="Genomic_DNA"/>
</dbReference>
<organism evidence="1 2">
    <name type="scientific">Austropuccinia psidii MF-1</name>
    <dbReference type="NCBI Taxonomy" id="1389203"/>
    <lineage>
        <taxon>Eukaryota</taxon>
        <taxon>Fungi</taxon>
        <taxon>Dikarya</taxon>
        <taxon>Basidiomycota</taxon>
        <taxon>Pucciniomycotina</taxon>
        <taxon>Pucciniomycetes</taxon>
        <taxon>Pucciniales</taxon>
        <taxon>Sphaerophragmiaceae</taxon>
        <taxon>Austropuccinia</taxon>
    </lineage>
</organism>
<accession>A0A9Q3IMB0</accession>
<reference evidence="1" key="1">
    <citation type="submission" date="2021-03" db="EMBL/GenBank/DDBJ databases">
        <title>Draft genome sequence of rust myrtle Austropuccinia psidii MF-1, a brazilian biotype.</title>
        <authorList>
            <person name="Quecine M.C."/>
            <person name="Pachon D.M.R."/>
            <person name="Bonatelli M.L."/>
            <person name="Correr F.H."/>
            <person name="Franceschini L.M."/>
            <person name="Leite T.F."/>
            <person name="Margarido G.R.A."/>
            <person name="Almeida C.A."/>
            <person name="Ferrarezi J.A."/>
            <person name="Labate C.A."/>
        </authorList>
    </citation>
    <scope>NUCLEOTIDE SEQUENCE</scope>
    <source>
        <strain evidence="1">MF-1</strain>
    </source>
</reference>
<proteinExistence type="predicted"/>
<keyword evidence="2" id="KW-1185">Reference proteome</keyword>
<dbReference type="Proteomes" id="UP000765509">
    <property type="component" value="Unassembled WGS sequence"/>
</dbReference>
<comment type="caution">
    <text evidence="1">The sequence shown here is derived from an EMBL/GenBank/DDBJ whole genome shotgun (WGS) entry which is preliminary data.</text>
</comment>
<protein>
    <submittedName>
        <fullName evidence="1">Uncharacterized protein</fullName>
    </submittedName>
</protein>
<gene>
    <name evidence="1" type="ORF">O181_086563</name>
</gene>